<dbReference type="OrthoDB" id="5849210at2759"/>
<protein>
    <submittedName>
        <fullName evidence="4">Reverse transcriptase domain-containing protein</fullName>
    </submittedName>
</protein>
<dbReference type="InterPro" id="IPR043502">
    <property type="entry name" value="DNA/RNA_pol_sf"/>
</dbReference>
<evidence type="ECO:0000313" key="2">
    <source>
        <dbReference type="EMBL" id="VDO21228.1"/>
    </source>
</evidence>
<sequence>MDAITRDLREPVPWTLLYADDVLLVSEDKDELEREVRAWCDLLERFGLRLNVEKTEYLTDVTESTPSRYGIELPRTSVFKYLGPAVAPDGKLMVEVNSRVSAACSKWRLLTGVLSDRKIPERLKSKIYRAIVRPAMYGAERWPATKETESRRSVMETKMLRWRAGATRLDRIRNDAICQKFGVAVRRRSAWKGRQHPLDRP</sequence>
<organism evidence="3 4">
    <name type="scientific">Heligmosomoides polygyrus</name>
    <name type="common">Parasitic roundworm</name>
    <dbReference type="NCBI Taxonomy" id="6339"/>
    <lineage>
        <taxon>Eukaryota</taxon>
        <taxon>Metazoa</taxon>
        <taxon>Ecdysozoa</taxon>
        <taxon>Nematoda</taxon>
        <taxon>Chromadorea</taxon>
        <taxon>Rhabditida</taxon>
        <taxon>Rhabditina</taxon>
        <taxon>Rhabditomorpha</taxon>
        <taxon>Strongyloidea</taxon>
        <taxon>Heligmosomidae</taxon>
        <taxon>Heligmosomoides</taxon>
    </lineage>
</organism>
<dbReference type="Gene3D" id="3.30.70.270">
    <property type="match status" value="1"/>
</dbReference>
<accession>A0A3P7WU35</accession>
<evidence type="ECO:0000313" key="4">
    <source>
        <dbReference type="WBParaSite" id="HPBE_0000176901-mRNA-1"/>
    </source>
</evidence>
<reference evidence="4" key="2">
    <citation type="submission" date="2019-09" db="UniProtKB">
        <authorList>
            <consortium name="WormBaseParasite"/>
        </authorList>
    </citation>
    <scope>IDENTIFICATION</scope>
</reference>
<accession>A0A183F6H7</accession>
<proteinExistence type="predicted"/>
<evidence type="ECO:0000313" key="3">
    <source>
        <dbReference type="Proteomes" id="UP000050761"/>
    </source>
</evidence>
<dbReference type="InterPro" id="IPR043128">
    <property type="entry name" value="Rev_trsase/Diguanyl_cyclase"/>
</dbReference>
<gene>
    <name evidence="2" type="ORF">HPBE_LOCUS1770</name>
</gene>
<dbReference type="Proteomes" id="UP000050761">
    <property type="component" value="Unassembled WGS sequence"/>
</dbReference>
<dbReference type="Pfam" id="PF00078">
    <property type="entry name" value="RVT_1"/>
    <property type="match status" value="1"/>
</dbReference>
<evidence type="ECO:0000259" key="1">
    <source>
        <dbReference type="PROSITE" id="PS50878"/>
    </source>
</evidence>
<reference evidence="2 3" key="1">
    <citation type="submission" date="2018-11" db="EMBL/GenBank/DDBJ databases">
        <authorList>
            <consortium name="Pathogen Informatics"/>
        </authorList>
    </citation>
    <scope>NUCLEOTIDE SEQUENCE [LARGE SCALE GENOMIC DNA]</scope>
</reference>
<dbReference type="PANTHER" id="PTHR46238:SF8">
    <property type="entry name" value="ENDONUCLEASE_EXONUCLEASE_PHOSPHATASE DOMAIN-CONTAINING PROTEIN"/>
    <property type="match status" value="1"/>
</dbReference>
<dbReference type="AlphaFoldDB" id="A0A183F6H7"/>
<dbReference type="PROSITE" id="PS50878">
    <property type="entry name" value="RT_POL"/>
    <property type="match status" value="1"/>
</dbReference>
<dbReference type="SUPFAM" id="SSF56672">
    <property type="entry name" value="DNA/RNA polymerases"/>
    <property type="match status" value="1"/>
</dbReference>
<feature type="domain" description="Reverse transcriptase" evidence="1">
    <location>
        <begin position="1"/>
        <end position="73"/>
    </location>
</feature>
<dbReference type="InterPro" id="IPR000477">
    <property type="entry name" value="RT_dom"/>
</dbReference>
<dbReference type="PANTHER" id="PTHR46238">
    <property type="entry name" value="REVERSE TRANSCRIPTASE DOMAIN-CONTAINING PROTEIN"/>
    <property type="match status" value="1"/>
</dbReference>
<name>A0A183F6H7_HELPZ</name>
<dbReference type="EMBL" id="UZAH01002180">
    <property type="protein sequence ID" value="VDO21228.1"/>
    <property type="molecule type" value="Genomic_DNA"/>
</dbReference>
<keyword evidence="3" id="KW-1185">Reference proteome</keyword>
<dbReference type="WBParaSite" id="HPBE_0000176901-mRNA-1">
    <property type="protein sequence ID" value="HPBE_0000176901-mRNA-1"/>
    <property type="gene ID" value="HPBE_0000176901"/>
</dbReference>